<evidence type="ECO:0000313" key="2">
    <source>
        <dbReference type="EMBL" id="MCT2584075.1"/>
    </source>
</evidence>
<organism evidence="2 3">
    <name type="scientific">Actinophytocola gossypii</name>
    <dbReference type="NCBI Taxonomy" id="2812003"/>
    <lineage>
        <taxon>Bacteria</taxon>
        <taxon>Bacillati</taxon>
        <taxon>Actinomycetota</taxon>
        <taxon>Actinomycetes</taxon>
        <taxon>Pseudonocardiales</taxon>
        <taxon>Pseudonocardiaceae</taxon>
    </lineage>
</organism>
<dbReference type="PROSITE" id="PS51257">
    <property type="entry name" value="PROKAR_LIPOPROTEIN"/>
    <property type="match status" value="1"/>
</dbReference>
<dbReference type="EMBL" id="JAFFZE010000011">
    <property type="protein sequence ID" value="MCT2584075.1"/>
    <property type="molecule type" value="Genomic_DNA"/>
</dbReference>
<gene>
    <name evidence="2" type="ORF">JT362_13205</name>
</gene>
<keyword evidence="3" id="KW-1185">Reference proteome</keyword>
<protein>
    <recommendedName>
        <fullName evidence="4">Lipoprotein</fullName>
    </recommendedName>
</protein>
<reference evidence="2 3" key="1">
    <citation type="submission" date="2021-02" db="EMBL/GenBank/DDBJ databases">
        <title>Actinophytocola xerophila sp. nov., isolated from soil of cotton cropping field.</title>
        <authorList>
            <person name="Huang R."/>
            <person name="Chen X."/>
            <person name="Ge X."/>
            <person name="Liu W."/>
        </authorList>
    </citation>
    <scope>NUCLEOTIDE SEQUENCE [LARGE SCALE GENOMIC DNA]</scope>
    <source>
        <strain evidence="2 3">S1-96</strain>
    </source>
</reference>
<feature type="signal peptide" evidence="1">
    <location>
        <begin position="1"/>
        <end position="29"/>
    </location>
</feature>
<proteinExistence type="predicted"/>
<keyword evidence="1" id="KW-0732">Signal</keyword>
<name>A0ABT2J889_9PSEU</name>
<evidence type="ECO:0008006" key="4">
    <source>
        <dbReference type="Google" id="ProtNLM"/>
    </source>
</evidence>
<evidence type="ECO:0000313" key="3">
    <source>
        <dbReference type="Proteomes" id="UP001156441"/>
    </source>
</evidence>
<accession>A0ABT2J889</accession>
<sequence>MRSRPGRATLAGLLVGLVLLVTGCTSTVAGTPDGVDIGPLTTEAGTAQALLDFTEVGAVHYTGSLVAADGAAFTVDVHALATGAVFGRISVNGMSAAVTVIDDVLYLKGDGRFWNGMAARFGVAGGNGEAFADRWVKLPTSLIGVEFGEVFAPDVISRTAGPVVESDARSELSANPRESVAGTEVYVVQVDGGKIYLAAEAPHGPLRFELDRIGSADTTAVTDVVLDVADASPSAPTIYRDLAKRARTELTTAVDALVGIEQGEHRFEACGAPSCTLRVDIRNTGKSAVRVHLKADWTGDSAPLGSCEAKVGPVAPGAASTIGCKITTQAWVDFYQRANSVPGTHPYGAQWSALVLAEPPKATELTAAARAEPATADPARTEGSHAVYQIVHAGTVWKYGVVSQQFWRDHTDGQLPGCLTQTESACSASLVTAADGSASAHALLTQLVADYRDENGECPAGQWVACVPA</sequence>
<feature type="chain" id="PRO_5045916737" description="Lipoprotein" evidence="1">
    <location>
        <begin position="30"/>
        <end position="469"/>
    </location>
</feature>
<evidence type="ECO:0000256" key="1">
    <source>
        <dbReference type="SAM" id="SignalP"/>
    </source>
</evidence>
<dbReference type="RefSeq" id="WP_260191468.1">
    <property type="nucleotide sequence ID" value="NZ_JAFFZE010000011.1"/>
</dbReference>
<comment type="caution">
    <text evidence="2">The sequence shown here is derived from an EMBL/GenBank/DDBJ whole genome shotgun (WGS) entry which is preliminary data.</text>
</comment>
<dbReference type="Proteomes" id="UP001156441">
    <property type="component" value="Unassembled WGS sequence"/>
</dbReference>